<keyword evidence="2" id="KW-0804">Transcription</keyword>
<evidence type="ECO:0000313" key="5">
    <source>
        <dbReference type="Proteomes" id="UP001554047"/>
    </source>
</evidence>
<keyword evidence="5" id="KW-1185">Reference proteome</keyword>
<reference evidence="4 5" key="1">
    <citation type="submission" date="2024-05" db="EMBL/GenBank/DDBJ databases">
        <title>Human gut microbiome strain richness.</title>
        <authorList>
            <person name="Chen-Liaw A."/>
        </authorList>
    </citation>
    <scope>NUCLEOTIDE SEQUENCE [LARGE SCALE GENOMIC DNA]</scope>
    <source>
        <strain evidence="4 5">J1100102st1_G3_J1100102_180507</strain>
    </source>
</reference>
<evidence type="ECO:0000256" key="1">
    <source>
        <dbReference type="ARBA" id="ARBA00023015"/>
    </source>
</evidence>
<dbReference type="PANTHER" id="PTHR30185:SF18">
    <property type="entry name" value="TRANSCRIPTIONAL REGULATOR MTLR"/>
    <property type="match status" value="1"/>
</dbReference>
<protein>
    <submittedName>
        <fullName evidence="4">Helix-turn-helix domain-containing protein</fullName>
    </submittedName>
</protein>
<dbReference type="InterPro" id="IPR050661">
    <property type="entry name" value="BglG_antiterminators"/>
</dbReference>
<dbReference type="RefSeq" id="WP_086299162.1">
    <property type="nucleotide sequence ID" value="NZ_JBDKDV010000031.1"/>
</dbReference>
<organism evidence="4 5">
    <name type="scientific">Enterococcus entomosocium</name>
    <dbReference type="NCBI Taxonomy" id="3034352"/>
    <lineage>
        <taxon>Bacteria</taxon>
        <taxon>Bacillati</taxon>
        <taxon>Bacillota</taxon>
        <taxon>Bacilli</taxon>
        <taxon>Lactobacillales</taxon>
        <taxon>Enterococcaceae</taxon>
        <taxon>Enterococcus</taxon>
    </lineage>
</organism>
<feature type="domain" description="Mga helix-turn-helix" evidence="3">
    <location>
        <begin position="78"/>
        <end position="163"/>
    </location>
</feature>
<dbReference type="Pfam" id="PF05043">
    <property type="entry name" value="Mga"/>
    <property type="match status" value="1"/>
</dbReference>
<evidence type="ECO:0000313" key="4">
    <source>
        <dbReference type="EMBL" id="MEW3465762.1"/>
    </source>
</evidence>
<dbReference type="InterPro" id="IPR036388">
    <property type="entry name" value="WH-like_DNA-bd_sf"/>
</dbReference>
<keyword evidence="1" id="KW-0805">Transcription regulation</keyword>
<evidence type="ECO:0000259" key="3">
    <source>
        <dbReference type="Pfam" id="PF05043"/>
    </source>
</evidence>
<dbReference type="Proteomes" id="UP001554047">
    <property type="component" value="Unassembled WGS sequence"/>
</dbReference>
<accession>A0ABV3MBC0</accession>
<comment type="caution">
    <text evidence="4">The sequence shown here is derived from an EMBL/GenBank/DDBJ whole genome shotgun (WGS) entry which is preliminary data.</text>
</comment>
<dbReference type="PANTHER" id="PTHR30185">
    <property type="entry name" value="CRYPTIC BETA-GLUCOSIDE BGL OPERON ANTITERMINATOR"/>
    <property type="match status" value="1"/>
</dbReference>
<dbReference type="EMBL" id="JBFDTB010000008">
    <property type="protein sequence ID" value="MEW3465762.1"/>
    <property type="molecule type" value="Genomic_DNA"/>
</dbReference>
<name>A0ABV3MBC0_9ENTE</name>
<evidence type="ECO:0000256" key="2">
    <source>
        <dbReference type="ARBA" id="ARBA00023163"/>
    </source>
</evidence>
<gene>
    <name evidence="4" type="ORF">AB1I55_06615</name>
</gene>
<proteinExistence type="predicted"/>
<dbReference type="Gene3D" id="1.10.10.10">
    <property type="entry name" value="Winged helix-like DNA-binding domain superfamily/Winged helix DNA-binding domain"/>
    <property type="match status" value="1"/>
</dbReference>
<sequence>MYKFLLTKLDQDVYELFAYFFEHAIDRELLSDLADHVHLSKRRIVLVFERARDLQKSYPFFEIDMREGRELALDFAPNFLLSKFYSVMLAESMPFQILDRLFSDKYVSLEETAQQHYVSNRTVQRKLKEVETILENYKIKLNLKKKPLFVAEEYRIRHFFHIMYWQIYDATNVRYIGLSKQSVRALKEKLTSYPSFYRGIDQEKFIQLLALSLYRFKRGFPVKEIPQEMKKMVHHTISYEQFKEELIKPLLNANLILSDVPETEFLFLYYMFSVMTTYLPEEIPSQLRVVDHFSEGSIATARLFAKTAQKIFLVPEGEIEYLFVNALNIHSVSLLFASKNKIDAFGKTTTDKDYRRVFPKIFPLVQEMYQSLAQQSPIFTTMYASNNRLLFQYSMLLSIVAKIDRTTVRIFHESKFGKIQEIRQKERLKRWFGYTLAFVSEKPDFVVTDYPVDRQAFLDQNPNVQFFKWNSFPTGDRWLELIEAVETFQNTSNKKYNEND</sequence>
<dbReference type="InterPro" id="IPR007737">
    <property type="entry name" value="Mga_HTH"/>
</dbReference>